<comment type="caution">
    <text evidence="2">The sequence shown here is derived from an EMBL/GenBank/DDBJ whole genome shotgun (WGS) entry which is preliminary data.</text>
</comment>
<evidence type="ECO:0000313" key="2">
    <source>
        <dbReference type="EMBL" id="RKG48459.1"/>
    </source>
</evidence>
<dbReference type="AlphaFoldDB" id="A0A3A8FQK4"/>
<feature type="compositionally biased region" description="Low complexity" evidence="1">
    <location>
        <begin position="358"/>
        <end position="367"/>
    </location>
</feature>
<dbReference type="Proteomes" id="UP000281084">
    <property type="component" value="Unassembled WGS sequence"/>
</dbReference>
<name>A0A3A8FQK4_9GAMM</name>
<gene>
    <name evidence="2" type="ORF">D7V64_15185</name>
</gene>
<accession>A0A3A8FQK4</accession>
<dbReference type="RefSeq" id="WP_120368226.1">
    <property type="nucleotide sequence ID" value="NZ_RAXZ01000033.1"/>
</dbReference>
<evidence type="ECO:0000313" key="3">
    <source>
        <dbReference type="Proteomes" id="UP000281084"/>
    </source>
</evidence>
<sequence length="429" mass="44177">MAIKLISLLSTKISPVLSSNTQLSSIQNSLSTIINPISSVISSITNKPTTIDLSSLSSSLPKLMSLMTSLSASTAKPTLNTDTINTLMQTLQPLLQSANGTSSINQSQLLQSLPTVVNSITTLINSFGNQGNVSDSVSSAITAVKPLLTILAGASSNTDVSQIVSTLSKIIDIAQPIIQVAGSATSGNVDFGDIAKGATQALMPLLASIDTGNSKIDMALLQKALPSVIGSVTTLVGTLTKANEGNIPETISGVIKGISPLLKLLADSGSLDTDQVTTVNTVYNLLNSVKAIIDFTSNPSLLTLSSDLNNIIDSLKPVIAVLDQKGDFSNLLDNVHIPDLGDLLGSLSKPSTDQSHDSNSSTTTSLPNLSDLLSNASGLGQIDLSTIAPQLGDAANKIAGLLTGNIPELITTLPLTAPVLDLNTPTSYV</sequence>
<reference evidence="2 3" key="1">
    <citation type="submission" date="2018-09" db="EMBL/GenBank/DDBJ databases">
        <title>The draft genome of Acinetobacter spp. strains.</title>
        <authorList>
            <person name="Qin J."/>
            <person name="Feng Y."/>
            <person name="Zong Z."/>
        </authorList>
    </citation>
    <scope>NUCLEOTIDE SEQUENCE [LARGE SCALE GENOMIC DNA]</scope>
    <source>
        <strain evidence="2 3">WCHAc060002</strain>
    </source>
</reference>
<feature type="region of interest" description="Disordered" evidence="1">
    <location>
        <begin position="346"/>
        <end position="367"/>
    </location>
</feature>
<protein>
    <submittedName>
        <fullName evidence="2">Uncharacterized protein</fullName>
    </submittedName>
</protein>
<dbReference type="EMBL" id="RAXZ01000033">
    <property type="protein sequence ID" value="RKG48459.1"/>
    <property type="molecule type" value="Genomic_DNA"/>
</dbReference>
<evidence type="ECO:0000256" key="1">
    <source>
        <dbReference type="SAM" id="MobiDB-lite"/>
    </source>
</evidence>
<proteinExistence type="predicted"/>
<organism evidence="2 3">
    <name type="scientific">Acinetobacter cumulans</name>
    <dbReference type="NCBI Taxonomy" id="2136182"/>
    <lineage>
        <taxon>Bacteria</taxon>
        <taxon>Pseudomonadati</taxon>
        <taxon>Pseudomonadota</taxon>
        <taxon>Gammaproteobacteria</taxon>
        <taxon>Moraxellales</taxon>
        <taxon>Moraxellaceae</taxon>
        <taxon>Acinetobacter</taxon>
    </lineage>
</organism>